<feature type="binding site" evidence="4">
    <location>
        <position position="143"/>
    </location>
    <ligand>
        <name>(3S)-3-hydroxy-3-methylglutaryl-CoA</name>
        <dbReference type="ChEBI" id="CHEBI:43074"/>
    </ligand>
</feature>
<evidence type="ECO:0000256" key="2">
    <source>
        <dbReference type="ARBA" id="ARBA00022679"/>
    </source>
</evidence>
<dbReference type="PANTHER" id="PTHR43323:SF2">
    <property type="entry name" value="HYDROXYMETHYLGLUTARYL-COA SYNTHASE"/>
    <property type="match status" value="1"/>
</dbReference>
<dbReference type="eggNOG" id="COG3425">
    <property type="taxonomic scope" value="Bacteria"/>
</dbReference>
<dbReference type="GO" id="GO:0006084">
    <property type="term" value="P:acetyl-CoA metabolic process"/>
    <property type="evidence" value="ECO:0007669"/>
    <property type="project" value="InterPro"/>
</dbReference>
<dbReference type="Pfam" id="PF08540">
    <property type="entry name" value="HMG_CoA_synt_C"/>
    <property type="match status" value="1"/>
</dbReference>
<organism evidence="7 8">
    <name type="scientific">Latilactobacillus fuchuensis DSM 14340 = JCM 11249</name>
    <dbReference type="NCBI Taxonomy" id="1423747"/>
    <lineage>
        <taxon>Bacteria</taxon>
        <taxon>Bacillati</taxon>
        <taxon>Bacillota</taxon>
        <taxon>Bacilli</taxon>
        <taxon>Lactobacillales</taxon>
        <taxon>Lactobacillaceae</taxon>
        <taxon>Latilactobacillus</taxon>
    </lineage>
</organism>
<dbReference type="AlphaFoldDB" id="A0A0R1RZY1"/>
<evidence type="ECO:0000259" key="5">
    <source>
        <dbReference type="Pfam" id="PF01154"/>
    </source>
</evidence>
<feature type="domain" description="Hydroxymethylglutaryl-coenzyme A synthase C-terminal" evidence="6">
    <location>
        <begin position="260"/>
        <end position="352"/>
    </location>
</feature>
<dbReference type="Gene3D" id="3.40.47.10">
    <property type="match status" value="2"/>
</dbReference>
<dbReference type="InterPro" id="IPR011554">
    <property type="entry name" value="HMG_CoA_synthase_prok"/>
</dbReference>
<evidence type="ECO:0000259" key="6">
    <source>
        <dbReference type="Pfam" id="PF08540"/>
    </source>
</evidence>
<dbReference type="Pfam" id="PF01154">
    <property type="entry name" value="HMG_CoA_synt_N"/>
    <property type="match status" value="1"/>
</dbReference>
<protein>
    <submittedName>
        <fullName evidence="7">MvaS protein</fullName>
    </submittedName>
</protein>
<dbReference type="PANTHER" id="PTHR43323">
    <property type="entry name" value="3-HYDROXY-3-METHYLGLUTARYL COENZYME A SYNTHASE"/>
    <property type="match status" value="1"/>
</dbReference>
<feature type="active site" description="Acyl-thioester intermediate" evidence="3">
    <location>
        <position position="111"/>
    </location>
</feature>
<evidence type="ECO:0000313" key="8">
    <source>
        <dbReference type="Proteomes" id="UP000051264"/>
    </source>
</evidence>
<feature type="binding site" evidence="4">
    <location>
        <position position="275"/>
    </location>
    <ligand>
        <name>(3S)-3-hydroxy-3-methylglutaryl-CoA</name>
        <dbReference type="ChEBI" id="CHEBI:43074"/>
    </ligand>
</feature>
<evidence type="ECO:0000256" key="3">
    <source>
        <dbReference type="PIRSR" id="PIRSR611554-1"/>
    </source>
</evidence>
<accession>A0A0R1RZY1</accession>
<evidence type="ECO:0000256" key="4">
    <source>
        <dbReference type="PIRSR" id="PIRSR611554-2"/>
    </source>
</evidence>
<dbReference type="InterPro" id="IPR013746">
    <property type="entry name" value="HMG_CoA_synt_C_dom"/>
</dbReference>
<dbReference type="CDD" id="cd00827">
    <property type="entry name" value="init_cond_enzymes"/>
    <property type="match status" value="1"/>
</dbReference>
<evidence type="ECO:0000256" key="1">
    <source>
        <dbReference type="ARBA" id="ARBA00007061"/>
    </source>
</evidence>
<gene>
    <name evidence="7" type="ORF">FC69_GL001372</name>
</gene>
<dbReference type="PATRIC" id="fig|1423747.3.peg.1399"/>
<feature type="active site" description="Proton donor/acceptor" evidence="3">
    <location>
        <position position="233"/>
    </location>
</feature>
<dbReference type="Proteomes" id="UP000051264">
    <property type="component" value="Unassembled WGS sequence"/>
</dbReference>
<name>A0A0R1RZY1_9LACO</name>
<feature type="binding site" evidence="4">
    <location>
        <position position="30"/>
    </location>
    <ligand>
        <name>(3S)-3-hydroxy-3-methylglutaryl-CoA</name>
        <dbReference type="ChEBI" id="CHEBI:43074"/>
    </ligand>
</feature>
<reference evidence="7 8" key="1">
    <citation type="journal article" date="2015" name="Genome Announc.">
        <title>Expanding the biotechnology potential of lactobacilli through comparative genomics of 213 strains and associated genera.</title>
        <authorList>
            <person name="Sun Z."/>
            <person name="Harris H.M."/>
            <person name="McCann A."/>
            <person name="Guo C."/>
            <person name="Argimon S."/>
            <person name="Zhang W."/>
            <person name="Yang X."/>
            <person name="Jeffery I.B."/>
            <person name="Cooney J.C."/>
            <person name="Kagawa T.F."/>
            <person name="Liu W."/>
            <person name="Song Y."/>
            <person name="Salvetti E."/>
            <person name="Wrobel A."/>
            <person name="Rasinkangas P."/>
            <person name="Parkhill J."/>
            <person name="Rea M.C."/>
            <person name="O'Sullivan O."/>
            <person name="Ritari J."/>
            <person name="Douillard F.P."/>
            <person name="Paul Ross R."/>
            <person name="Yang R."/>
            <person name="Briner A.E."/>
            <person name="Felis G.E."/>
            <person name="de Vos W.M."/>
            <person name="Barrangou R."/>
            <person name="Klaenhammer T.R."/>
            <person name="Caufield P.W."/>
            <person name="Cui Y."/>
            <person name="Zhang H."/>
            <person name="O'Toole P.W."/>
        </authorList>
    </citation>
    <scope>NUCLEOTIDE SEQUENCE [LARGE SCALE GENOMIC DNA]</scope>
    <source>
        <strain evidence="7 8">DSM 14340</strain>
    </source>
</reference>
<feature type="domain" description="Hydroxymethylglutaryl-coenzyme A synthase N-terminal" evidence="5">
    <location>
        <begin position="3"/>
        <end position="164"/>
    </location>
</feature>
<feature type="binding site" evidence="4">
    <location>
        <position position="242"/>
    </location>
    <ligand>
        <name>(3S)-3-hydroxy-3-methylglutaryl-CoA</name>
        <dbReference type="ChEBI" id="CHEBI:43074"/>
    </ligand>
</feature>
<comment type="similarity">
    <text evidence="1">Belongs to the thiolase-like superfamily. HMG-CoA synthase family.</text>
</comment>
<keyword evidence="2" id="KW-0808">Transferase</keyword>
<dbReference type="SUPFAM" id="SSF53901">
    <property type="entry name" value="Thiolase-like"/>
    <property type="match status" value="2"/>
</dbReference>
<dbReference type="EMBL" id="AZEX01000039">
    <property type="protein sequence ID" value="KRL60026.1"/>
    <property type="molecule type" value="Genomic_DNA"/>
</dbReference>
<dbReference type="InterPro" id="IPR013528">
    <property type="entry name" value="HMG_CoA_synth_N"/>
</dbReference>
<sequence length="394" mass="43524">MMQIGIDKMGLFTPNTYLDLVMLANARGVDPDKFTIGIGQDQMAIAPLSQDSVTMGVNAALDLLGGENRDNISLLVLGTESGIDQSKAGALYIQRLLGLQNARAFEIKEACYGATAGLMTAYDYVTTHPDQKALVIGSDIARYGLETPGEVTQGAGAVAMLISAQPRLMVLEPQTTVHSADVQDFWRPNYSKEAFARGKYSTEQYIDFFQKTWADYRNTTDRTIADFKALCFHLPYTKMGLKALRTILPEATEAQQADLLARYQESTLYSRQIGNIYTGSLYLGLMSLLEQSQQLQAGDRIGLFSYGSGAISEFFTAILQPNFEAQLAVQKHADLLAKRQQLTMAEYETQFQTELPEDGSTFEIDLTVDPSPVVLTGMKEHERIYEVLTQAVKP</sequence>
<dbReference type="InterPro" id="IPR016039">
    <property type="entry name" value="Thiolase-like"/>
</dbReference>
<dbReference type="STRING" id="1423747.FC69_GL001372"/>
<comment type="caution">
    <text evidence="7">The sequence shown here is derived from an EMBL/GenBank/DDBJ whole genome shotgun (WGS) entry which is preliminary data.</text>
</comment>
<proteinExistence type="inferred from homology"/>
<dbReference type="GO" id="GO:0004421">
    <property type="term" value="F:hydroxymethylglutaryl-CoA synthase activity"/>
    <property type="evidence" value="ECO:0007669"/>
    <property type="project" value="InterPro"/>
</dbReference>
<dbReference type="NCBIfam" id="TIGR01835">
    <property type="entry name" value="HMG-CoA-S_prok"/>
    <property type="match status" value="1"/>
</dbReference>
<evidence type="ECO:0000313" key="7">
    <source>
        <dbReference type="EMBL" id="KRL60026.1"/>
    </source>
</evidence>
<feature type="active site" description="Proton donor/acceptor" evidence="3">
    <location>
        <position position="80"/>
    </location>
</feature>